<keyword evidence="4" id="KW-1185">Reference proteome</keyword>
<evidence type="ECO:0000313" key="3">
    <source>
        <dbReference type="EMBL" id="OEV04774.1"/>
    </source>
</evidence>
<dbReference type="PANTHER" id="PTHR34406:SF1">
    <property type="entry name" value="PROTEIN YCEI"/>
    <property type="match status" value="1"/>
</dbReference>
<dbReference type="InterPro" id="IPR007372">
    <property type="entry name" value="Lipid/polyisoprenoid-bd_YceI"/>
</dbReference>
<dbReference type="Proteomes" id="UP000176101">
    <property type="component" value="Unassembled WGS sequence"/>
</dbReference>
<gene>
    <name evidence="3" type="ORF">AN216_05745</name>
</gene>
<proteinExistence type="inferred from homology"/>
<dbReference type="EMBL" id="LJGU01000112">
    <property type="protein sequence ID" value="OEV04774.1"/>
    <property type="molecule type" value="Genomic_DNA"/>
</dbReference>
<dbReference type="Gene3D" id="2.40.128.110">
    <property type="entry name" value="Lipid/polyisoprenoid-binding, YceI-like"/>
    <property type="match status" value="1"/>
</dbReference>
<accession>A0A1E7KLL1</accession>
<dbReference type="SUPFAM" id="SSF101874">
    <property type="entry name" value="YceI-like"/>
    <property type="match status" value="1"/>
</dbReference>
<evidence type="ECO:0000259" key="2">
    <source>
        <dbReference type="SMART" id="SM00867"/>
    </source>
</evidence>
<dbReference type="Pfam" id="PF04264">
    <property type="entry name" value="YceI"/>
    <property type="match status" value="1"/>
</dbReference>
<dbReference type="InterPro" id="IPR036761">
    <property type="entry name" value="TTHA0802/YceI-like_sf"/>
</dbReference>
<dbReference type="AlphaFoldDB" id="A0A1E7KLL1"/>
<dbReference type="STRING" id="1075402.AN216_05745"/>
<feature type="domain" description="Lipid/polyisoprenoid-binding YceI-like" evidence="2">
    <location>
        <begin position="19"/>
        <end position="188"/>
    </location>
</feature>
<dbReference type="PANTHER" id="PTHR34406">
    <property type="entry name" value="PROTEIN YCEI"/>
    <property type="match status" value="1"/>
</dbReference>
<evidence type="ECO:0000256" key="1">
    <source>
        <dbReference type="ARBA" id="ARBA00008812"/>
    </source>
</evidence>
<sequence>MRAGLHREENLALSKLSGNWVLDPAHSSVGFAARHAMITRVRGIFTEFEGHLFLDGERPEASGAQVTIDVNSVDTRVEQRDNHLRSPDFFDVARFPKMTFRSTRMERLEEDVYRMAGDLTIRDRTSPVVIDLLYSGSVIDAFGVERVGFDGSAIVSRSDWDLTWNANLETGGVLVSEKIKLEFDISAIRVS</sequence>
<name>A0A1E7KLL1_9ACTN</name>
<comment type="caution">
    <text evidence="3">The sequence shown here is derived from an EMBL/GenBank/DDBJ whole genome shotgun (WGS) entry which is preliminary data.</text>
</comment>
<dbReference type="SMART" id="SM00867">
    <property type="entry name" value="YceI"/>
    <property type="match status" value="1"/>
</dbReference>
<reference evidence="3 4" key="1">
    <citation type="journal article" date="2016" name="Front. Microbiol.">
        <title>Comparative Genomics Analysis of Streptomyces Species Reveals Their Adaptation to the Marine Environment and Their Diversity at the Genomic Level.</title>
        <authorList>
            <person name="Tian X."/>
            <person name="Zhang Z."/>
            <person name="Yang T."/>
            <person name="Chen M."/>
            <person name="Li J."/>
            <person name="Chen F."/>
            <person name="Yang J."/>
            <person name="Li W."/>
            <person name="Zhang B."/>
            <person name="Zhang Z."/>
            <person name="Wu J."/>
            <person name="Zhang C."/>
            <person name="Long L."/>
            <person name="Xiao J."/>
        </authorList>
    </citation>
    <scope>NUCLEOTIDE SEQUENCE [LARGE SCALE GENOMIC DNA]</scope>
    <source>
        <strain evidence="3 4">SCSIO 02100</strain>
    </source>
</reference>
<dbReference type="PATRIC" id="fig|1075402.3.peg.5102"/>
<protein>
    <submittedName>
        <fullName evidence="3">Polyisoprenoid-binding protein</fullName>
    </submittedName>
</protein>
<comment type="similarity">
    <text evidence="1">Belongs to the UPF0312 family.</text>
</comment>
<evidence type="ECO:0000313" key="4">
    <source>
        <dbReference type="Proteomes" id="UP000176101"/>
    </source>
</evidence>
<organism evidence="3 4">
    <name type="scientific">Streptomyces oceani</name>
    <dbReference type="NCBI Taxonomy" id="1075402"/>
    <lineage>
        <taxon>Bacteria</taxon>
        <taxon>Bacillati</taxon>
        <taxon>Actinomycetota</taxon>
        <taxon>Actinomycetes</taxon>
        <taxon>Kitasatosporales</taxon>
        <taxon>Streptomycetaceae</taxon>
        <taxon>Streptomyces</taxon>
    </lineage>
</organism>